<proteinExistence type="inferred from homology"/>
<comment type="similarity">
    <text evidence="1">Belongs to the AIM18/AIM46 family.</text>
</comment>
<gene>
    <name evidence="4" type="ORF">CLIB1423_15S02300</name>
</gene>
<dbReference type="AlphaFoldDB" id="A0A9P0QT46"/>
<reference evidence="4" key="1">
    <citation type="submission" date="2022-03" db="EMBL/GenBank/DDBJ databases">
        <authorList>
            <person name="Legras J.-L."/>
            <person name="Devillers H."/>
            <person name="Grondin C."/>
        </authorList>
    </citation>
    <scope>NUCLEOTIDE SEQUENCE</scope>
    <source>
        <strain evidence="4">CLIB 1423</strain>
    </source>
</reference>
<dbReference type="PANTHER" id="PTHR47284:SF3">
    <property type="entry name" value="FATTY-ACID-BINDING PROTEIN 2"/>
    <property type="match status" value="1"/>
</dbReference>
<comment type="caution">
    <text evidence="4">The sequence shown here is derived from an EMBL/GenBank/DDBJ whole genome shotgun (WGS) entry which is preliminary data.</text>
</comment>
<evidence type="ECO:0000313" key="4">
    <source>
        <dbReference type="EMBL" id="CAH2354266.1"/>
    </source>
</evidence>
<dbReference type="Proteomes" id="UP000837801">
    <property type="component" value="Unassembled WGS sequence"/>
</dbReference>
<sequence length="290" mass="32098">MFRRSNLLQTGRWLARSLSTGNAAPKKAFSSPFSRHFFIGASTAVVTFSVFSNFNIRLEAPPVNSSITPENSISVDSSIDAFPISISPQNNKNINTSFDLLGAGVRSVTFLGLKVYGIGLYLSTEDIHKVKQVISATSEFNSALKDPEQSTEFISKLLDSHTRFAVRICPVRNTDFTHLKDGLIKSILSHPLSKSGSPVKDEVSRGLEQLRDVFQGKKGSVPKNHLLWIEVLKDGKVSISYEDTKNNKLRHLGEVEEPMVGKVLFLQYLSGKKPLSEPLRTSCNEGWSKL</sequence>
<dbReference type="SUPFAM" id="SSF54626">
    <property type="entry name" value="Chalcone isomerase"/>
    <property type="match status" value="1"/>
</dbReference>
<dbReference type="InterPro" id="IPR016087">
    <property type="entry name" value="Chalcone_isomerase"/>
</dbReference>
<dbReference type="OrthoDB" id="18193at2759"/>
<organism evidence="4 5">
    <name type="scientific">[Candida] railenensis</name>
    <dbReference type="NCBI Taxonomy" id="45579"/>
    <lineage>
        <taxon>Eukaryota</taxon>
        <taxon>Fungi</taxon>
        <taxon>Dikarya</taxon>
        <taxon>Ascomycota</taxon>
        <taxon>Saccharomycotina</taxon>
        <taxon>Pichiomycetes</taxon>
        <taxon>Debaryomycetaceae</taxon>
        <taxon>Kurtzmaniella</taxon>
    </lineage>
</organism>
<evidence type="ECO:0000256" key="1">
    <source>
        <dbReference type="ARBA" id="ARBA00009111"/>
    </source>
</evidence>
<evidence type="ECO:0000313" key="5">
    <source>
        <dbReference type="Proteomes" id="UP000837801"/>
    </source>
</evidence>
<protein>
    <recommendedName>
        <fullName evidence="2">Altered inheritance of mitochondria protein 18, mitochondrial</fullName>
    </recommendedName>
</protein>
<dbReference type="Pfam" id="PF16035">
    <property type="entry name" value="Chalcone_2"/>
    <property type="match status" value="1"/>
</dbReference>
<keyword evidence="5" id="KW-1185">Reference proteome</keyword>
<dbReference type="GO" id="GO:0016872">
    <property type="term" value="F:intramolecular lyase activity"/>
    <property type="evidence" value="ECO:0007669"/>
    <property type="project" value="InterPro"/>
</dbReference>
<evidence type="ECO:0000256" key="2">
    <source>
        <dbReference type="ARBA" id="ARBA00018755"/>
    </source>
</evidence>
<dbReference type="EMBL" id="CAKXYY010000015">
    <property type="protein sequence ID" value="CAH2354266.1"/>
    <property type="molecule type" value="Genomic_DNA"/>
</dbReference>
<accession>A0A9P0QT46</accession>
<dbReference type="Gene3D" id="3.50.70.10">
    <property type="match status" value="1"/>
</dbReference>
<dbReference type="PANTHER" id="PTHR47284">
    <property type="entry name" value="FATTY-ACID-BINDING PROTEIN 2"/>
    <property type="match status" value="1"/>
</dbReference>
<dbReference type="InterPro" id="IPR036298">
    <property type="entry name" value="Chalcone_isomerase_sf"/>
</dbReference>
<evidence type="ECO:0000259" key="3">
    <source>
        <dbReference type="Pfam" id="PF16035"/>
    </source>
</evidence>
<dbReference type="InterPro" id="IPR016088">
    <property type="entry name" value="Chalcone_isomerase_3-sand"/>
</dbReference>
<name>A0A9P0QT46_9ASCO</name>
<feature type="domain" description="Chalcone isomerase" evidence="3">
    <location>
        <begin position="97"/>
        <end position="283"/>
    </location>
</feature>